<name>A0A679ENS7_9CRYP</name>
<organism evidence="2">
    <name type="scientific">Hemiarma marina</name>
    <dbReference type="NCBI Taxonomy" id="1848298"/>
    <lineage>
        <taxon>Eukaryota</taxon>
        <taxon>Cryptophyceae</taxon>
        <taxon>Cyathomonadacea</taxon>
        <taxon>Goniomonadaceae</taxon>
    </lineage>
</organism>
<accession>A0A679ENS7</accession>
<evidence type="ECO:0000313" key="2">
    <source>
        <dbReference type="EMBL" id="BBQ05341.1"/>
    </source>
</evidence>
<dbReference type="AlphaFoldDB" id="A0A679ENS7"/>
<feature type="region of interest" description="Disordered" evidence="1">
    <location>
        <begin position="26"/>
        <end position="55"/>
    </location>
</feature>
<geneLocation type="mitochondrion" evidence="2"/>
<dbReference type="EMBL" id="LC515367">
    <property type="protein sequence ID" value="BBQ05341.1"/>
    <property type="molecule type" value="Genomic_DNA"/>
</dbReference>
<feature type="compositionally biased region" description="Basic and acidic residues" evidence="1">
    <location>
        <begin position="26"/>
        <end position="37"/>
    </location>
</feature>
<protein>
    <submittedName>
        <fullName evidence="2">Uncharacterized protein</fullName>
    </submittedName>
</protein>
<evidence type="ECO:0000256" key="1">
    <source>
        <dbReference type="SAM" id="MobiDB-lite"/>
    </source>
</evidence>
<reference evidence="2" key="1">
    <citation type="submission" date="2019-12" db="EMBL/GenBank/DDBJ databases">
        <title>Mitochondrial genomes of Hemiarma marina and Leucocryptos marina revised the evolution of cytochrome c maturation in Cryptista.</title>
        <authorList>
            <person name="Nishimura Y."/>
            <person name="Kume K."/>
            <person name="Sonehara K."/>
            <person name="Tanifuji G."/>
            <person name="Shiratori T."/>
            <person name="Ishida K."/>
            <person name="Hashimoto T."/>
            <person name="Inagaki Y."/>
            <person name="Ohkuma M."/>
        </authorList>
    </citation>
    <scope>NUCLEOTIDE SEQUENCE</scope>
    <source>
        <strain evidence="2">SRT149</strain>
    </source>
</reference>
<sequence length="590" mass="66382">MRFEDQVRKEGRIGVPGAPWVYEVTKEETKETGEGGRKSFRKLRKEAEGRGTSGTKRYFLSGQTDVTIQMTKQPKEGLQDWAVGVNQGEVVPMHVTQGEEGPKVRHLGYQTPYSEMLRVRTAKGLPVWGGVIGGFYGYKNGIGETGGLTFHMGWDESRPTTWGGSYQTNMNRSGLSEWGKTASMWGWYGIPSMTEVEGNTGKKGEEENDASPFAKWPLAQMSLSSALKGGMQNGTRRWLEQWAPKTGRAKGKFLRTIGAAKRGYRWGTGACEPVLLQKVTRPVEGKHITLSTYEAQPKGLRMEGNQMAWEAKLTLHGQAVWSKILPTSVRYKAIEEEVNLLSGPVQAYMQVVKARTKKNNGKGKGFKVEKAPRFSTNHVSSKRPYLMLRSFQKLAKKQDFQVRERFGVHTLDFMRQNGSRFLPNTEMAVPSSSLTSAFWTTLDMGGMNDAEQRALRKKMGAYKHRRFRGRGRRVLARIARYPLAKTNAAVSTLQRGPQAVLTKFFRGSQERAGLYMDRTTGFLAYQPRPQHDYPTMAKVGWLDKHSLRTASVQKLQRPGTLFAFFGVEKMGSNLYRGWSPTVIRTSNRSM</sequence>
<keyword evidence="2" id="KW-0496">Mitochondrion</keyword>
<proteinExistence type="predicted"/>